<keyword evidence="2" id="KW-1185">Reference proteome</keyword>
<protein>
    <submittedName>
        <fullName evidence="1">Uncharacterized protein</fullName>
    </submittedName>
</protein>
<gene>
    <name evidence="1" type="ORF">ADEAN_000767800</name>
</gene>
<reference evidence="1 2" key="1">
    <citation type="submission" date="2020-08" db="EMBL/GenBank/DDBJ databases">
        <authorList>
            <person name="Newling K."/>
            <person name="Davey J."/>
            <person name="Forrester S."/>
        </authorList>
    </citation>
    <scope>NUCLEOTIDE SEQUENCE [LARGE SCALE GENOMIC DNA]</scope>
    <source>
        <strain evidence="2">Crithidia deanei Carvalho (ATCC PRA-265)</strain>
    </source>
</reference>
<sequence>MLSLLTKANKKNNANAAELVEGKVIPFLKLVLKNNNHQNENWNLFHPNFVEVIQKNKSGYQKNLNIAAHQRKKLLFFCEDNRLYDSILHLFELLFFQTNFQYNNAHISYNFNNLLNEEKLFFFSAAAKSGKWEMLYNYLLLFTFRVSPGNFTLYEPLLGFYVESYLTALTSLQRSQSGGRGWRLTSDKNIFLSMIPWREAELFVKKMNLLPQNKNINNHNHNNAVQLLSKSTMQSLQSLTAMGIEEENNHSNHNNNILGYLPHHSAAEIKVYF</sequence>
<organism evidence="1 2">
    <name type="scientific">Angomonas deanei</name>
    <dbReference type="NCBI Taxonomy" id="59799"/>
    <lineage>
        <taxon>Eukaryota</taxon>
        <taxon>Discoba</taxon>
        <taxon>Euglenozoa</taxon>
        <taxon>Kinetoplastea</taxon>
        <taxon>Metakinetoplastina</taxon>
        <taxon>Trypanosomatida</taxon>
        <taxon>Trypanosomatidae</taxon>
        <taxon>Strigomonadinae</taxon>
        <taxon>Angomonas</taxon>
    </lineage>
</organism>
<dbReference type="AlphaFoldDB" id="A0A7G2CNP5"/>
<evidence type="ECO:0000313" key="2">
    <source>
        <dbReference type="Proteomes" id="UP000515908"/>
    </source>
</evidence>
<dbReference type="EMBL" id="LR877160">
    <property type="protein sequence ID" value="CAD2220163.1"/>
    <property type="molecule type" value="Genomic_DNA"/>
</dbReference>
<dbReference type="VEuPathDB" id="TriTrypDB:ADEAN_000767800"/>
<name>A0A7G2CNP5_9TRYP</name>
<evidence type="ECO:0000313" key="1">
    <source>
        <dbReference type="EMBL" id="CAD2220163.1"/>
    </source>
</evidence>
<proteinExistence type="predicted"/>
<dbReference type="Proteomes" id="UP000515908">
    <property type="component" value="Chromosome 16"/>
</dbReference>
<accession>A0A7G2CNP5</accession>